<name>A0A160DF49_9CAUD</name>
<evidence type="ECO:0000313" key="2">
    <source>
        <dbReference type="Proteomes" id="UP000203982"/>
    </source>
</evidence>
<sequence>MTNHAALELDAARLYRQIQHKVFDDPWPDLPEFIRVRMRELAQECRDALLGGHHRIYSDYSEFMDFRSGVCAECCTPYPCDMRRFFR</sequence>
<gene>
    <name evidence="1" type="primary">98</name>
    <name evidence="1" type="ORF">PBI_CLUBL_98</name>
</gene>
<accession>A0A160DF49</accession>
<organism evidence="1 2">
    <name type="scientific">Gordonia phage ClubL</name>
    <dbReference type="NCBI Taxonomy" id="1838065"/>
    <lineage>
        <taxon>Viruses</taxon>
        <taxon>Duplodnaviria</taxon>
        <taxon>Heunggongvirae</taxon>
        <taxon>Uroviricota</taxon>
        <taxon>Caudoviricetes</taxon>
        <taxon>Smoothievirus</taxon>
        <taxon>Smoothievirus clubL</taxon>
    </lineage>
</organism>
<dbReference type="KEGG" id="vg:28803313"/>
<keyword evidence="2" id="KW-1185">Reference proteome</keyword>
<dbReference type="EMBL" id="KU998246">
    <property type="protein sequence ID" value="ANA86596.1"/>
    <property type="molecule type" value="Genomic_DNA"/>
</dbReference>
<protein>
    <submittedName>
        <fullName evidence="1">Uncharacterized protein</fullName>
    </submittedName>
</protein>
<evidence type="ECO:0000313" key="1">
    <source>
        <dbReference type="EMBL" id="ANA86596.1"/>
    </source>
</evidence>
<proteinExistence type="predicted"/>
<dbReference type="RefSeq" id="YP_009273133.1">
    <property type="nucleotide sequence ID" value="NC_030901.1"/>
</dbReference>
<dbReference type="Proteomes" id="UP000203982">
    <property type="component" value="Segment"/>
</dbReference>
<dbReference type="GeneID" id="28803313"/>
<reference evidence="1 2" key="1">
    <citation type="submission" date="2016-03" db="EMBL/GenBank/DDBJ databases">
        <authorList>
            <person name="Montgomery M.T."/>
            <person name="Guerrero C.A."/>
            <person name="Mavrich T.N."/>
            <person name="Pope W.H."/>
            <person name="Garlena R.A."/>
            <person name="Russell D.A."/>
            <person name="Jacobs-Sera D."/>
            <person name="Hendrix R.W."/>
            <person name="Hatfull G.F."/>
        </authorList>
    </citation>
    <scope>NUCLEOTIDE SEQUENCE [LARGE SCALE GENOMIC DNA]</scope>
</reference>